<feature type="compositionally biased region" description="Polar residues" evidence="5">
    <location>
        <begin position="246"/>
        <end position="259"/>
    </location>
</feature>
<dbReference type="InterPro" id="IPR001841">
    <property type="entry name" value="Znf_RING"/>
</dbReference>
<feature type="region of interest" description="Disordered" evidence="5">
    <location>
        <begin position="303"/>
        <end position="334"/>
    </location>
</feature>
<dbReference type="GO" id="GO:0004842">
    <property type="term" value="F:ubiquitin-protein transferase activity"/>
    <property type="evidence" value="ECO:0007669"/>
    <property type="project" value="InterPro"/>
</dbReference>
<dbReference type="KEGG" id="ppp:112293352"/>
<dbReference type="Gramene" id="Pp3c16_3430V3.3">
    <property type="protein sequence ID" value="PAC:32984795.CDS.1"/>
    <property type="gene ID" value="Pp3c16_3430"/>
</dbReference>
<feature type="region of interest" description="Disordered" evidence="5">
    <location>
        <begin position="485"/>
        <end position="517"/>
    </location>
</feature>
<feature type="compositionally biased region" description="Polar residues" evidence="5">
    <location>
        <begin position="178"/>
        <end position="188"/>
    </location>
</feature>
<dbReference type="AlphaFoldDB" id="A9SW52"/>
<dbReference type="EnsemblPlants" id="Pp3c16_3430V3.3">
    <property type="protein sequence ID" value="PAC:32984795.CDS.1"/>
    <property type="gene ID" value="Pp3c16_3430"/>
</dbReference>
<feature type="compositionally biased region" description="Low complexity" evidence="5">
    <location>
        <begin position="309"/>
        <end position="318"/>
    </location>
</feature>
<proteinExistence type="predicted"/>
<dbReference type="EnsemblPlants" id="Pp3c16_3430V3.4">
    <property type="protein sequence ID" value="PAC:32984796.CDS.1"/>
    <property type="gene ID" value="Pp3c16_3430"/>
</dbReference>
<feature type="domain" description="RING-type" evidence="6">
    <location>
        <begin position="27"/>
        <end position="68"/>
    </location>
</feature>
<dbReference type="OrthoDB" id="1305878at2759"/>
<feature type="compositionally biased region" description="Acidic residues" evidence="5">
    <location>
        <begin position="156"/>
        <end position="176"/>
    </location>
</feature>
<dbReference type="HOGENOM" id="CLU_039235_1_1_1"/>
<dbReference type="RefSeq" id="XP_024398419.1">
    <property type="nucleotide sequence ID" value="XM_024542651.2"/>
</dbReference>
<keyword evidence="2 4" id="KW-0863">Zinc-finger</keyword>
<dbReference type="PANTHER" id="PTHR46293:SF1">
    <property type="entry name" value="OS03G0632800 PROTEIN"/>
    <property type="match status" value="1"/>
</dbReference>
<dbReference type="OMA" id="NNWEDIR"/>
<dbReference type="Gramene" id="Pp3c16_3430V3.2">
    <property type="protein sequence ID" value="PAC:32984794.CDS.1"/>
    <property type="gene ID" value="Pp3c16_3430"/>
</dbReference>
<evidence type="ECO:0000256" key="3">
    <source>
        <dbReference type="ARBA" id="ARBA00022833"/>
    </source>
</evidence>
<dbReference type="Proteomes" id="UP000006727">
    <property type="component" value="Chromosome 16"/>
</dbReference>
<evidence type="ECO:0000256" key="4">
    <source>
        <dbReference type="PROSITE-ProRule" id="PRU00175"/>
    </source>
</evidence>
<dbReference type="Gene3D" id="3.30.40.10">
    <property type="entry name" value="Zinc/RING finger domain, C3HC4 (zinc finger)"/>
    <property type="match status" value="1"/>
</dbReference>
<dbReference type="GO" id="GO:0008270">
    <property type="term" value="F:zinc ion binding"/>
    <property type="evidence" value="ECO:0007669"/>
    <property type="project" value="UniProtKB-KW"/>
</dbReference>
<dbReference type="EMBL" id="ABEU02000016">
    <property type="protein sequence ID" value="PNR37318.1"/>
    <property type="molecule type" value="Genomic_DNA"/>
</dbReference>
<dbReference type="PANTHER" id="PTHR46293">
    <property type="entry name" value="E3 UBIQUITIN PROTEIN LIGASE DRIP1"/>
    <property type="match status" value="1"/>
</dbReference>
<dbReference type="STRING" id="3218.A9SW52"/>
<dbReference type="EnsemblPlants" id="Pp3c16_3430V3.1">
    <property type="protein sequence ID" value="PAC:32984793.CDS.1"/>
    <property type="gene ID" value="Pp3c16_3430"/>
</dbReference>
<reference evidence="8" key="3">
    <citation type="submission" date="2020-12" db="UniProtKB">
        <authorList>
            <consortium name="EnsemblPlants"/>
        </authorList>
    </citation>
    <scope>IDENTIFICATION</scope>
</reference>
<feature type="compositionally biased region" description="Polar residues" evidence="5">
    <location>
        <begin position="501"/>
        <end position="512"/>
    </location>
</feature>
<dbReference type="Gramene" id="Pp3c16_3430V3.4">
    <property type="protein sequence ID" value="PAC:32984796.CDS.1"/>
    <property type="gene ID" value="Pp3c16_3430"/>
</dbReference>
<gene>
    <name evidence="8" type="primary">LOC112293352</name>
    <name evidence="7" type="ORF">PHYPA_020426</name>
</gene>
<dbReference type="InterPro" id="IPR018957">
    <property type="entry name" value="Znf_C3HC4_RING-type"/>
</dbReference>
<dbReference type="FunCoup" id="A9SW52">
    <property type="interactions" value="448"/>
</dbReference>
<dbReference type="eggNOG" id="KOG2660">
    <property type="taxonomic scope" value="Eukaryota"/>
</dbReference>
<evidence type="ECO:0000313" key="8">
    <source>
        <dbReference type="EnsemblPlants" id="PAC:32984793.CDS.1"/>
    </source>
</evidence>
<evidence type="ECO:0000256" key="1">
    <source>
        <dbReference type="ARBA" id="ARBA00022723"/>
    </source>
</evidence>
<dbReference type="Pfam" id="PF00097">
    <property type="entry name" value="zf-C3HC4"/>
    <property type="match status" value="1"/>
</dbReference>
<evidence type="ECO:0000313" key="7">
    <source>
        <dbReference type="EMBL" id="PNR37318.1"/>
    </source>
</evidence>
<name>A9SW52_PHYPA</name>
<dbReference type="PROSITE" id="PS00518">
    <property type="entry name" value="ZF_RING_1"/>
    <property type="match status" value="1"/>
</dbReference>
<dbReference type="InterPro" id="IPR044807">
    <property type="entry name" value="DRIP1-like"/>
</dbReference>
<evidence type="ECO:0000259" key="6">
    <source>
        <dbReference type="PROSITE" id="PS50089"/>
    </source>
</evidence>
<evidence type="ECO:0000313" key="9">
    <source>
        <dbReference type="Proteomes" id="UP000006727"/>
    </source>
</evidence>
<dbReference type="SUPFAM" id="SSF57850">
    <property type="entry name" value="RING/U-box"/>
    <property type="match status" value="1"/>
</dbReference>
<protein>
    <recommendedName>
        <fullName evidence="6">RING-type domain-containing protein</fullName>
    </recommendedName>
</protein>
<dbReference type="GeneID" id="112293352"/>
<dbReference type="SMART" id="SM00184">
    <property type="entry name" value="RING"/>
    <property type="match status" value="1"/>
</dbReference>
<dbReference type="CDD" id="cd16525">
    <property type="entry name" value="RING-HC_PCGF"/>
    <property type="match status" value="1"/>
</dbReference>
<reference evidence="7 9" key="1">
    <citation type="journal article" date="2008" name="Science">
        <title>The Physcomitrella genome reveals evolutionary insights into the conquest of land by plants.</title>
        <authorList>
            <person name="Rensing S."/>
            <person name="Lang D."/>
            <person name="Zimmer A."/>
            <person name="Terry A."/>
            <person name="Salamov A."/>
            <person name="Shapiro H."/>
            <person name="Nishiyama T."/>
            <person name="Perroud P.-F."/>
            <person name="Lindquist E."/>
            <person name="Kamisugi Y."/>
            <person name="Tanahashi T."/>
            <person name="Sakakibara K."/>
            <person name="Fujita T."/>
            <person name="Oishi K."/>
            <person name="Shin-I T."/>
            <person name="Kuroki Y."/>
            <person name="Toyoda A."/>
            <person name="Suzuki Y."/>
            <person name="Hashimoto A."/>
            <person name="Yamaguchi K."/>
            <person name="Sugano A."/>
            <person name="Kohara Y."/>
            <person name="Fujiyama A."/>
            <person name="Anterola A."/>
            <person name="Aoki S."/>
            <person name="Ashton N."/>
            <person name="Barbazuk W.B."/>
            <person name="Barker E."/>
            <person name="Bennetzen J."/>
            <person name="Bezanilla M."/>
            <person name="Blankenship R."/>
            <person name="Cho S.H."/>
            <person name="Dutcher S."/>
            <person name="Estelle M."/>
            <person name="Fawcett J.A."/>
            <person name="Gundlach H."/>
            <person name="Hanada K."/>
            <person name="Heyl A."/>
            <person name="Hicks K.A."/>
            <person name="Hugh J."/>
            <person name="Lohr M."/>
            <person name="Mayer K."/>
            <person name="Melkozernov A."/>
            <person name="Murata T."/>
            <person name="Nelson D."/>
            <person name="Pils B."/>
            <person name="Prigge M."/>
            <person name="Reiss B."/>
            <person name="Renner T."/>
            <person name="Rombauts S."/>
            <person name="Rushton P."/>
            <person name="Sanderfoot A."/>
            <person name="Schween G."/>
            <person name="Shiu S.-H."/>
            <person name="Stueber K."/>
            <person name="Theodoulou F.L."/>
            <person name="Tu H."/>
            <person name="Van de Peer Y."/>
            <person name="Verrier P.J."/>
            <person name="Waters E."/>
            <person name="Wood A."/>
            <person name="Yang L."/>
            <person name="Cove D."/>
            <person name="Cuming A."/>
            <person name="Hasebe M."/>
            <person name="Lucas S."/>
            <person name="Mishler D.B."/>
            <person name="Reski R."/>
            <person name="Grigoriev I."/>
            <person name="Quatrano R.S."/>
            <person name="Boore J.L."/>
        </authorList>
    </citation>
    <scope>NUCLEOTIDE SEQUENCE [LARGE SCALE GENOMIC DNA]</scope>
    <source>
        <strain evidence="8 9">cv. Gransden 2004</strain>
    </source>
</reference>
<dbReference type="EnsemblPlants" id="Pp3c16_3430V3.2">
    <property type="protein sequence ID" value="PAC:32984794.CDS.1"/>
    <property type="gene ID" value="Pp3c16_3430"/>
</dbReference>
<organism evidence="7">
    <name type="scientific">Physcomitrium patens</name>
    <name type="common">Spreading-leaved earth moss</name>
    <name type="synonym">Physcomitrella patens</name>
    <dbReference type="NCBI Taxonomy" id="3218"/>
    <lineage>
        <taxon>Eukaryota</taxon>
        <taxon>Viridiplantae</taxon>
        <taxon>Streptophyta</taxon>
        <taxon>Embryophyta</taxon>
        <taxon>Bryophyta</taxon>
        <taxon>Bryophytina</taxon>
        <taxon>Bryopsida</taxon>
        <taxon>Funariidae</taxon>
        <taxon>Funariales</taxon>
        <taxon>Funariaceae</taxon>
        <taxon>Physcomitrium</taxon>
    </lineage>
</organism>
<feature type="compositionally biased region" description="Low complexity" evidence="5">
    <location>
        <begin position="486"/>
        <end position="500"/>
    </location>
</feature>
<keyword evidence="1" id="KW-0479">Metal-binding</keyword>
<dbReference type="InterPro" id="IPR017907">
    <property type="entry name" value="Znf_RING_CS"/>
</dbReference>
<feature type="region of interest" description="Disordered" evidence="5">
    <location>
        <begin position="138"/>
        <end position="287"/>
    </location>
</feature>
<dbReference type="PaxDb" id="3218-PP1S127_49V6.1"/>
<evidence type="ECO:0000256" key="2">
    <source>
        <dbReference type="ARBA" id="ARBA00022771"/>
    </source>
</evidence>
<dbReference type="PROSITE" id="PS50089">
    <property type="entry name" value="ZF_RING_2"/>
    <property type="match status" value="1"/>
</dbReference>
<keyword evidence="3" id="KW-0862">Zinc</keyword>
<accession>A9SW52</accession>
<evidence type="ECO:0000256" key="5">
    <source>
        <dbReference type="SAM" id="MobiDB-lite"/>
    </source>
</evidence>
<dbReference type="InterPro" id="IPR013083">
    <property type="entry name" value="Znf_RING/FYVE/PHD"/>
</dbReference>
<reference evidence="7 9" key="2">
    <citation type="journal article" date="2018" name="Plant J.">
        <title>The Physcomitrella patens chromosome-scale assembly reveals moss genome structure and evolution.</title>
        <authorList>
            <person name="Lang D."/>
            <person name="Ullrich K.K."/>
            <person name="Murat F."/>
            <person name="Fuchs J."/>
            <person name="Jenkins J."/>
            <person name="Haas F.B."/>
            <person name="Piednoel M."/>
            <person name="Gundlach H."/>
            <person name="Van Bel M."/>
            <person name="Meyberg R."/>
            <person name="Vives C."/>
            <person name="Morata J."/>
            <person name="Symeonidi A."/>
            <person name="Hiss M."/>
            <person name="Muchero W."/>
            <person name="Kamisugi Y."/>
            <person name="Saleh O."/>
            <person name="Blanc G."/>
            <person name="Decker E.L."/>
            <person name="van Gessel N."/>
            <person name="Grimwood J."/>
            <person name="Hayes R.D."/>
            <person name="Graham S.W."/>
            <person name="Gunter L.E."/>
            <person name="McDaniel S.F."/>
            <person name="Hoernstein S.N.W."/>
            <person name="Larsson A."/>
            <person name="Li F.W."/>
            <person name="Perroud P.F."/>
            <person name="Phillips J."/>
            <person name="Ranjan P."/>
            <person name="Rokshar D.S."/>
            <person name="Rothfels C.J."/>
            <person name="Schneider L."/>
            <person name="Shu S."/>
            <person name="Stevenson D.W."/>
            <person name="Thummler F."/>
            <person name="Tillich M."/>
            <person name="Villarreal Aguilar J.C."/>
            <person name="Widiez T."/>
            <person name="Wong G.K."/>
            <person name="Wymore A."/>
            <person name="Zhang Y."/>
            <person name="Zimmer A.D."/>
            <person name="Quatrano R.S."/>
            <person name="Mayer K.F.X."/>
            <person name="Goodstein D."/>
            <person name="Casacuberta J.M."/>
            <person name="Vandepoele K."/>
            <person name="Reski R."/>
            <person name="Cuming A.C."/>
            <person name="Tuskan G.A."/>
            <person name="Maumus F."/>
            <person name="Salse J."/>
            <person name="Schmutz J."/>
            <person name="Rensing S.A."/>
        </authorList>
    </citation>
    <scope>NUCLEOTIDE SEQUENCE [LARGE SCALE GENOMIC DNA]</scope>
    <source>
        <strain evidence="8 9">cv. Gransden 2004</strain>
    </source>
</reference>
<keyword evidence="9" id="KW-1185">Reference proteome</keyword>
<sequence length="537" mass="57691">MPYSGRVGVTYKEVRIPKAPLLACLTCPLCNYLIREATTISECLHTFCKACITAELSNGESECCPMCHVGLGTLPLEKLRADHQLNDLKEKLFPSNVKKRKLGLAIGSPGTSNATKRKERSLYSLGVKGTLAVNPGYANRKTRALPGTHGGSEPSSIDEELEDDDDDEDDLSEDEPSTTLKLSYNGGSRRSRSPDEVPEAKVYPHSEPRRRTEDLASTPKADAEHLRGASKSKSFSMSKMGHRLKTLSNGNKTSGSLSGSKEILKNPRGSRKHNGSSNSGGAGRETDAINPMDVLAQVANADAAREDIGSGPSSPSPGLHTTGNGSKPARGQKDVKEGVLAKVGSNHKDTSAANSNGQSLQARLRQTLNGVIERPSIIRNTPRPVSGSPVAGQSSRAPSNGIWFHLESGDLQANEDALPPLSYPYVRIKDGKLPVSMVKKYLVQKFAHKVKTEMEVEITCRGQPVVSSLPLEGIRDIWFSAQVSDQTQTQTQALPPTQSQGEPSTAPANGSGPSEPASAADFLMVLTYKRHRKPRIC</sequence>
<dbReference type="Gramene" id="Pp3c16_3430V3.1">
    <property type="protein sequence ID" value="PAC:32984793.CDS.1"/>
    <property type="gene ID" value="Pp3c16_3430"/>
</dbReference>
<feature type="compositionally biased region" description="Basic and acidic residues" evidence="5">
    <location>
        <begin position="192"/>
        <end position="214"/>
    </location>
</feature>